<dbReference type="GO" id="GO:0008881">
    <property type="term" value="F:glutamate racemase activity"/>
    <property type="evidence" value="ECO:0007669"/>
    <property type="project" value="UniProtKB-UniRule"/>
</dbReference>
<comment type="catalytic activity">
    <reaction evidence="1 7">
        <text>L-glutamate = D-glutamate</text>
        <dbReference type="Rhea" id="RHEA:12813"/>
        <dbReference type="ChEBI" id="CHEBI:29985"/>
        <dbReference type="ChEBI" id="CHEBI:29986"/>
        <dbReference type="EC" id="5.1.1.3"/>
    </reaction>
</comment>
<dbReference type="PATRIC" id="fig|1122146.4.peg.838"/>
<evidence type="ECO:0000256" key="4">
    <source>
        <dbReference type="ARBA" id="ARBA00022984"/>
    </source>
</evidence>
<dbReference type="eggNOG" id="COG0796">
    <property type="taxonomic scope" value="Bacteria"/>
</dbReference>
<dbReference type="OrthoDB" id="9801055at2"/>
<keyword evidence="9" id="KW-1185">Reference proteome</keyword>
<feature type="binding site" evidence="7">
    <location>
        <begin position="78"/>
        <end position="79"/>
    </location>
    <ligand>
        <name>substrate</name>
    </ligand>
</feature>
<dbReference type="InterPro" id="IPR018187">
    <property type="entry name" value="Asp/Glu_racemase_AS_1"/>
</dbReference>
<feature type="active site" description="Proton donor/acceptor" evidence="7">
    <location>
        <position position="77"/>
    </location>
</feature>
<organism evidence="8 9">
    <name type="scientific">Ligilactobacillus ceti DSM 22408</name>
    <dbReference type="NCBI Taxonomy" id="1122146"/>
    <lineage>
        <taxon>Bacteria</taxon>
        <taxon>Bacillati</taxon>
        <taxon>Bacillota</taxon>
        <taxon>Bacilli</taxon>
        <taxon>Lactobacillales</taxon>
        <taxon>Lactobacillaceae</taxon>
        <taxon>Ligilactobacillus</taxon>
    </lineage>
</organism>
<dbReference type="STRING" id="1122146.IV53_GL000808"/>
<dbReference type="PROSITE" id="PS00923">
    <property type="entry name" value="ASP_GLU_RACEMASE_1"/>
    <property type="match status" value="1"/>
</dbReference>
<evidence type="ECO:0000256" key="3">
    <source>
        <dbReference type="ARBA" id="ARBA00022960"/>
    </source>
</evidence>
<dbReference type="Gene3D" id="3.40.50.1860">
    <property type="match status" value="2"/>
</dbReference>
<dbReference type="AlphaFoldDB" id="A0A0R2KMF6"/>
<comment type="similarity">
    <text evidence="7">Belongs to the aspartate/glutamate racemases family.</text>
</comment>
<dbReference type="GO" id="GO:0009252">
    <property type="term" value="P:peptidoglycan biosynthetic process"/>
    <property type="evidence" value="ECO:0007669"/>
    <property type="project" value="UniProtKB-UniRule"/>
</dbReference>
<evidence type="ECO:0000256" key="1">
    <source>
        <dbReference type="ARBA" id="ARBA00001602"/>
    </source>
</evidence>
<dbReference type="Pfam" id="PF01177">
    <property type="entry name" value="Asp_Glu_race"/>
    <property type="match status" value="1"/>
</dbReference>
<feature type="binding site" evidence="7">
    <location>
        <begin position="14"/>
        <end position="15"/>
    </location>
    <ligand>
        <name>substrate</name>
    </ligand>
</feature>
<dbReference type="InterPro" id="IPR001920">
    <property type="entry name" value="Asp/Glu_race"/>
</dbReference>
<evidence type="ECO:0000256" key="7">
    <source>
        <dbReference type="HAMAP-Rule" id="MF_00258"/>
    </source>
</evidence>
<dbReference type="UniPathway" id="UPA00219"/>
<feature type="binding site" evidence="7">
    <location>
        <begin position="46"/>
        <end position="47"/>
    </location>
    <ligand>
        <name>substrate</name>
    </ligand>
</feature>
<feature type="active site" description="Proton donor/acceptor" evidence="7">
    <location>
        <position position="188"/>
    </location>
</feature>
<dbReference type="InterPro" id="IPR015942">
    <property type="entry name" value="Asp/Glu/hydantoin_racemase"/>
</dbReference>
<dbReference type="PANTHER" id="PTHR21198">
    <property type="entry name" value="GLUTAMATE RACEMASE"/>
    <property type="match status" value="1"/>
</dbReference>
<protein>
    <recommendedName>
        <fullName evidence="2 7">Glutamate racemase</fullName>
        <ecNumber evidence="2 7">5.1.1.3</ecNumber>
    </recommendedName>
</protein>
<evidence type="ECO:0000256" key="2">
    <source>
        <dbReference type="ARBA" id="ARBA00013090"/>
    </source>
</evidence>
<reference evidence="8 9" key="1">
    <citation type="journal article" date="2015" name="Genome Announc.">
        <title>Expanding the biotechnology potential of lactobacilli through comparative genomics of 213 strains and associated genera.</title>
        <authorList>
            <person name="Sun Z."/>
            <person name="Harris H.M."/>
            <person name="McCann A."/>
            <person name="Guo C."/>
            <person name="Argimon S."/>
            <person name="Zhang W."/>
            <person name="Yang X."/>
            <person name="Jeffery I.B."/>
            <person name="Cooney J.C."/>
            <person name="Kagawa T.F."/>
            <person name="Liu W."/>
            <person name="Song Y."/>
            <person name="Salvetti E."/>
            <person name="Wrobel A."/>
            <person name="Rasinkangas P."/>
            <person name="Parkhill J."/>
            <person name="Rea M.C."/>
            <person name="O'Sullivan O."/>
            <person name="Ritari J."/>
            <person name="Douillard F.P."/>
            <person name="Paul Ross R."/>
            <person name="Yang R."/>
            <person name="Briner A.E."/>
            <person name="Felis G.E."/>
            <person name="de Vos W.M."/>
            <person name="Barrangou R."/>
            <person name="Klaenhammer T.R."/>
            <person name="Caufield P.W."/>
            <person name="Cui Y."/>
            <person name="Zhang H."/>
            <person name="O'Toole P.W."/>
        </authorList>
    </citation>
    <scope>NUCLEOTIDE SEQUENCE [LARGE SCALE GENOMIC DNA]</scope>
    <source>
        <strain evidence="8 9">DSM 22408</strain>
    </source>
</reference>
<dbReference type="EMBL" id="JQBZ01000025">
    <property type="protein sequence ID" value="KRN88838.1"/>
    <property type="molecule type" value="Genomic_DNA"/>
</dbReference>
<accession>A0A0R2KMF6</accession>
<keyword evidence="5 7" id="KW-0413">Isomerase</keyword>
<dbReference type="SUPFAM" id="SSF53681">
    <property type="entry name" value="Aspartate/glutamate racemase"/>
    <property type="match status" value="2"/>
</dbReference>
<name>A0A0R2KMF6_9LACO</name>
<gene>
    <name evidence="7" type="primary">murI</name>
    <name evidence="8" type="ORF">IV53_GL000808</name>
</gene>
<keyword evidence="3 7" id="KW-0133">Cell shape</keyword>
<keyword evidence="6 7" id="KW-0961">Cell wall biogenesis/degradation</keyword>
<comment type="pathway">
    <text evidence="7">Cell wall biogenesis; peptidoglycan biosynthesis.</text>
</comment>
<proteinExistence type="inferred from homology"/>
<dbReference type="PROSITE" id="PS00924">
    <property type="entry name" value="ASP_GLU_RACEMASE_2"/>
    <property type="match status" value="1"/>
</dbReference>
<evidence type="ECO:0000313" key="8">
    <source>
        <dbReference type="EMBL" id="KRN88838.1"/>
    </source>
</evidence>
<dbReference type="HAMAP" id="MF_00258">
    <property type="entry name" value="Glu_racemase"/>
    <property type="match status" value="1"/>
</dbReference>
<comment type="caution">
    <text evidence="8">The sequence shown here is derived from an EMBL/GenBank/DDBJ whole genome shotgun (WGS) entry which is preliminary data.</text>
</comment>
<comment type="function">
    <text evidence="7">Provides the (R)-glutamate required for cell wall biosynthesis.</text>
</comment>
<dbReference type="InterPro" id="IPR033134">
    <property type="entry name" value="Asp/Glu_racemase_AS_2"/>
</dbReference>
<dbReference type="PANTHER" id="PTHR21198:SF3">
    <property type="entry name" value="GLUTAMATE RACEMASE"/>
    <property type="match status" value="1"/>
</dbReference>
<dbReference type="InterPro" id="IPR004391">
    <property type="entry name" value="Glu_race"/>
</dbReference>
<dbReference type="GO" id="GO:0008360">
    <property type="term" value="P:regulation of cell shape"/>
    <property type="evidence" value="ECO:0007669"/>
    <property type="project" value="UniProtKB-KW"/>
</dbReference>
<dbReference type="EC" id="5.1.1.3" evidence="2 7"/>
<dbReference type="Proteomes" id="UP000051500">
    <property type="component" value="Unassembled WGS sequence"/>
</dbReference>
<dbReference type="RefSeq" id="WP_027107238.1">
    <property type="nucleotide sequence ID" value="NZ_JQBZ01000025.1"/>
</dbReference>
<sequence>MNSQKQNCPIGVFDSGLGGISVLKELTKLMPYEDFEFFGDSKNAPYGTKSIQEVQELSDAVTQHLLKKDIKALVIACNTATSAAVKMLRAKYPDLPIIGIEPAVKAAVDAKEQARVVVMATPLTLKGAPYQNLKQRCLPRAAKIIDVPAPKLVEFVENGELNSPAVQSYLNSLLAAYKDDVDTIVLGCTHFPFIKEALAAVIPADVAVIDGGAGVARVLKSSLEQRHLLRTIPRQGQVHFTNSKQDQNEIALSQKLFQL</sequence>
<keyword evidence="4 7" id="KW-0573">Peptidoglycan synthesis</keyword>
<dbReference type="NCBIfam" id="TIGR00067">
    <property type="entry name" value="glut_race"/>
    <property type="match status" value="1"/>
</dbReference>
<dbReference type="GO" id="GO:0071555">
    <property type="term" value="P:cell wall organization"/>
    <property type="evidence" value="ECO:0007669"/>
    <property type="project" value="UniProtKB-KW"/>
</dbReference>
<evidence type="ECO:0000256" key="5">
    <source>
        <dbReference type="ARBA" id="ARBA00023235"/>
    </source>
</evidence>
<feature type="binding site" evidence="7">
    <location>
        <begin position="189"/>
        <end position="190"/>
    </location>
    <ligand>
        <name>substrate</name>
    </ligand>
</feature>
<evidence type="ECO:0000313" key="9">
    <source>
        <dbReference type="Proteomes" id="UP000051500"/>
    </source>
</evidence>
<evidence type="ECO:0000256" key="6">
    <source>
        <dbReference type="ARBA" id="ARBA00023316"/>
    </source>
</evidence>